<dbReference type="Pfam" id="PF02579">
    <property type="entry name" value="Nitro_FeMo-Co"/>
    <property type="match status" value="1"/>
</dbReference>
<name>A0A0H5SLU4_HERHM</name>
<organism evidence="2 3">
    <name type="scientific">Herbinix hemicellulosilytica</name>
    <dbReference type="NCBI Taxonomy" id="1564487"/>
    <lineage>
        <taxon>Bacteria</taxon>
        <taxon>Bacillati</taxon>
        <taxon>Bacillota</taxon>
        <taxon>Clostridia</taxon>
        <taxon>Lachnospirales</taxon>
        <taxon>Lachnospiraceae</taxon>
        <taxon>Herbinix</taxon>
    </lineage>
</organism>
<keyword evidence="3" id="KW-1185">Reference proteome</keyword>
<gene>
    <name evidence="2" type="ORF">HHT355_2588</name>
</gene>
<evidence type="ECO:0000313" key="3">
    <source>
        <dbReference type="Proteomes" id="UP000236497"/>
    </source>
</evidence>
<dbReference type="RefSeq" id="WP_103203841.1">
    <property type="nucleotide sequence ID" value="NZ_CVTD020000028.1"/>
</dbReference>
<sequence>MSYRVGFASICGVIDQHFGSARYWQIYDIDTDARFVETRKSYARCAGHCEGGFEHLYEVLKDCDAVFVLKIGETAAGYMISKGIRVFEATGEVDDIIEWIQAGNLPEDYV</sequence>
<dbReference type="Gene3D" id="3.30.420.130">
    <property type="entry name" value="Dinitrogenase iron-molybdenum cofactor biosynthesis domain"/>
    <property type="match status" value="1"/>
</dbReference>
<dbReference type="InterPro" id="IPR003731">
    <property type="entry name" value="Di-Nase_FeMo-co_biosynth"/>
</dbReference>
<feature type="domain" description="Dinitrogenase iron-molybdenum cofactor biosynthesis" evidence="1">
    <location>
        <begin position="13"/>
        <end position="98"/>
    </location>
</feature>
<reference evidence="2 3" key="1">
    <citation type="submission" date="2015-06" db="EMBL/GenBank/DDBJ databases">
        <authorList>
            <person name="Wibberg Daniel"/>
        </authorList>
    </citation>
    <scope>NUCLEOTIDE SEQUENCE [LARGE SCALE GENOMIC DNA]</scope>
    <source>
        <strain evidence="2 3">T3/55T</strain>
    </source>
</reference>
<dbReference type="CDD" id="cd00562">
    <property type="entry name" value="NifX_NifB"/>
    <property type="match status" value="1"/>
</dbReference>
<protein>
    <recommendedName>
        <fullName evidence="1">Dinitrogenase iron-molybdenum cofactor biosynthesis domain-containing protein</fullName>
    </recommendedName>
</protein>
<evidence type="ECO:0000313" key="2">
    <source>
        <dbReference type="EMBL" id="CRZ35771.1"/>
    </source>
</evidence>
<dbReference type="PANTHER" id="PTHR33937:SF5">
    <property type="entry name" value="IRON-MOLYBDENUM COFACTOR-BINDING PROTEIN"/>
    <property type="match status" value="1"/>
</dbReference>
<dbReference type="Proteomes" id="UP000236497">
    <property type="component" value="Unassembled WGS sequence"/>
</dbReference>
<accession>A0A0H5SLU4</accession>
<evidence type="ECO:0000259" key="1">
    <source>
        <dbReference type="Pfam" id="PF02579"/>
    </source>
</evidence>
<proteinExistence type="predicted"/>
<dbReference type="EMBL" id="CVTD020000028">
    <property type="protein sequence ID" value="CRZ35771.1"/>
    <property type="molecule type" value="Genomic_DNA"/>
</dbReference>
<dbReference type="InterPro" id="IPR051840">
    <property type="entry name" value="NifX/NifY_domain"/>
</dbReference>
<dbReference type="AlphaFoldDB" id="A0A0H5SLU4"/>
<dbReference type="PANTHER" id="PTHR33937">
    <property type="entry name" value="IRON-MOLYBDENUM PROTEIN-RELATED-RELATED"/>
    <property type="match status" value="1"/>
</dbReference>
<dbReference type="SUPFAM" id="SSF53146">
    <property type="entry name" value="Nitrogenase accessory factor-like"/>
    <property type="match status" value="1"/>
</dbReference>
<dbReference type="InterPro" id="IPR036105">
    <property type="entry name" value="DiNase_FeMo-co_biosyn_sf"/>
</dbReference>
<dbReference type="OrthoDB" id="280278at2"/>